<feature type="domain" description="Major facilitator superfamily (MFS) profile" evidence="7">
    <location>
        <begin position="60"/>
        <end position="548"/>
    </location>
</feature>
<dbReference type="PANTHER" id="PTHR23501">
    <property type="entry name" value="MAJOR FACILITATOR SUPERFAMILY"/>
    <property type="match status" value="1"/>
</dbReference>
<evidence type="ECO:0000256" key="3">
    <source>
        <dbReference type="ARBA" id="ARBA00022989"/>
    </source>
</evidence>
<dbReference type="Gene3D" id="1.20.1250.20">
    <property type="entry name" value="MFS general substrate transporter like domains"/>
    <property type="match status" value="2"/>
</dbReference>
<feature type="transmembrane region" description="Helical" evidence="6">
    <location>
        <begin position="278"/>
        <end position="300"/>
    </location>
</feature>
<reference evidence="8" key="1">
    <citation type="submission" date="2023-06" db="EMBL/GenBank/DDBJ databases">
        <title>Black Yeasts Isolated from many extreme environments.</title>
        <authorList>
            <person name="Coleine C."/>
            <person name="Stajich J.E."/>
            <person name="Selbmann L."/>
        </authorList>
    </citation>
    <scope>NUCLEOTIDE SEQUENCE</scope>
    <source>
        <strain evidence="8">CCFEE 5200</strain>
    </source>
</reference>
<evidence type="ECO:0000313" key="8">
    <source>
        <dbReference type="EMBL" id="KAK0983329.1"/>
    </source>
</evidence>
<keyword evidence="3 6" id="KW-1133">Transmembrane helix</keyword>
<dbReference type="Proteomes" id="UP001175353">
    <property type="component" value="Unassembled WGS sequence"/>
</dbReference>
<evidence type="ECO:0000256" key="6">
    <source>
        <dbReference type="SAM" id="Phobius"/>
    </source>
</evidence>
<feature type="transmembrane region" description="Helical" evidence="6">
    <location>
        <begin position="384"/>
        <end position="402"/>
    </location>
</feature>
<dbReference type="InterPro" id="IPR020846">
    <property type="entry name" value="MFS_dom"/>
</dbReference>
<feature type="transmembrane region" description="Helical" evidence="6">
    <location>
        <begin position="151"/>
        <end position="171"/>
    </location>
</feature>
<feature type="transmembrane region" description="Helical" evidence="6">
    <location>
        <begin position="525"/>
        <end position="545"/>
    </location>
</feature>
<organism evidence="8 9">
    <name type="scientific">Friedmanniomyces endolithicus</name>
    <dbReference type="NCBI Taxonomy" id="329885"/>
    <lineage>
        <taxon>Eukaryota</taxon>
        <taxon>Fungi</taxon>
        <taxon>Dikarya</taxon>
        <taxon>Ascomycota</taxon>
        <taxon>Pezizomycotina</taxon>
        <taxon>Dothideomycetes</taxon>
        <taxon>Dothideomycetidae</taxon>
        <taxon>Mycosphaerellales</taxon>
        <taxon>Teratosphaeriaceae</taxon>
        <taxon>Friedmanniomyces</taxon>
    </lineage>
</organism>
<protein>
    <recommendedName>
        <fullName evidence="7">Major facilitator superfamily (MFS) profile domain-containing protein</fullName>
    </recommendedName>
</protein>
<feature type="transmembrane region" description="Helical" evidence="6">
    <location>
        <begin position="320"/>
        <end position="345"/>
    </location>
</feature>
<dbReference type="InterPro" id="IPR011701">
    <property type="entry name" value="MFS"/>
</dbReference>
<dbReference type="PROSITE" id="PS50850">
    <property type="entry name" value="MFS"/>
    <property type="match status" value="1"/>
</dbReference>
<dbReference type="PRINTS" id="PR01036">
    <property type="entry name" value="TCRTETB"/>
</dbReference>
<keyword evidence="9" id="KW-1185">Reference proteome</keyword>
<evidence type="ECO:0000256" key="5">
    <source>
        <dbReference type="SAM" id="MobiDB-lite"/>
    </source>
</evidence>
<dbReference type="Pfam" id="PF07690">
    <property type="entry name" value="MFS_1"/>
    <property type="match status" value="1"/>
</dbReference>
<accession>A0AAN6KI23</accession>
<dbReference type="PANTHER" id="PTHR23501:SF155">
    <property type="entry name" value="EFFLUX PUMP AFOB"/>
    <property type="match status" value="1"/>
</dbReference>
<sequence length="574" mass="60728">MSGESSNRNEKGMQDEQAANVADPSLEAPRVEGSQDEDAKSNAVSQTTQDELSRIARILILVPVILTYFLWFLDLAVISTATPAITSEFNSLVDVGWYGGAYQLGSSAFTPLTGKLFPQWTFLTFFFIFEVGSVLCGAAQSSAMFIVGRTIAGIGCSGISTGALTIISAVLPGKAQAQVLGIAQGLGQIGLAVGPIIGGALTEYVSWRWCFYINLPAGAVVGILLLRFRIPEPELKKPAMEVLGTAVKSLDLPGFALISPAVIMLLLGLQFGGNEHPWNSSVVIGLLCGAAVTFVCFLIWERRQGDEAMVPFALLTNKVIWSAAGNMAFVLASNLVADFYLSIYFQAVHDDSPLMSGVHLLPTCLGIVLFTIISGVMIGKLGYYLPWTVSGSAISAIGYGLLSLLSPTTPAAKWIGYQVFYGVGSGCTIIAGYIAVQNLVPAAQIPTAMAIVIFCQGMGGAVFLIVANAVFSNSLRHQLGLQSSKIGVAPDAVINAGARGLRQLIPDGERLAVVLQAYTDSIDNVMYVGVGVACIAFAFAWGLGFKDIRKEKEMKKGSTFESAAAKEKDLEASS</sequence>
<feature type="transmembrane region" description="Helical" evidence="6">
    <location>
        <begin position="414"/>
        <end position="436"/>
    </location>
</feature>
<comment type="caution">
    <text evidence="8">The sequence shown here is derived from an EMBL/GenBank/DDBJ whole genome shotgun (WGS) entry which is preliminary data.</text>
</comment>
<evidence type="ECO:0000256" key="2">
    <source>
        <dbReference type="ARBA" id="ARBA00022692"/>
    </source>
</evidence>
<keyword evidence="4 6" id="KW-0472">Membrane</keyword>
<dbReference type="GO" id="GO:0022857">
    <property type="term" value="F:transmembrane transporter activity"/>
    <property type="evidence" value="ECO:0007669"/>
    <property type="project" value="InterPro"/>
</dbReference>
<evidence type="ECO:0000256" key="4">
    <source>
        <dbReference type="ARBA" id="ARBA00023136"/>
    </source>
</evidence>
<feature type="transmembrane region" description="Helical" evidence="6">
    <location>
        <begin position="211"/>
        <end position="230"/>
    </location>
</feature>
<comment type="subcellular location">
    <subcellularLocation>
        <location evidence="1">Membrane</location>
        <topology evidence="1">Multi-pass membrane protein</topology>
    </subcellularLocation>
</comment>
<dbReference type="InterPro" id="IPR036259">
    <property type="entry name" value="MFS_trans_sf"/>
</dbReference>
<feature type="transmembrane region" description="Helical" evidence="6">
    <location>
        <begin position="120"/>
        <end position="139"/>
    </location>
</feature>
<dbReference type="GO" id="GO:0005886">
    <property type="term" value="C:plasma membrane"/>
    <property type="evidence" value="ECO:0007669"/>
    <property type="project" value="TreeGrafter"/>
</dbReference>
<name>A0AAN6KI23_9PEZI</name>
<evidence type="ECO:0000259" key="7">
    <source>
        <dbReference type="PROSITE" id="PS50850"/>
    </source>
</evidence>
<evidence type="ECO:0000313" key="9">
    <source>
        <dbReference type="Proteomes" id="UP001175353"/>
    </source>
</evidence>
<proteinExistence type="predicted"/>
<dbReference type="SUPFAM" id="SSF103473">
    <property type="entry name" value="MFS general substrate transporter"/>
    <property type="match status" value="1"/>
</dbReference>
<dbReference type="AlphaFoldDB" id="A0AAN6KI23"/>
<feature type="transmembrane region" description="Helical" evidence="6">
    <location>
        <begin position="55"/>
        <end position="73"/>
    </location>
</feature>
<evidence type="ECO:0000256" key="1">
    <source>
        <dbReference type="ARBA" id="ARBA00004141"/>
    </source>
</evidence>
<feature type="transmembrane region" description="Helical" evidence="6">
    <location>
        <begin position="448"/>
        <end position="471"/>
    </location>
</feature>
<gene>
    <name evidence="8" type="ORF">LTR91_011272</name>
</gene>
<feature type="transmembrane region" description="Helical" evidence="6">
    <location>
        <begin position="357"/>
        <end position="377"/>
    </location>
</feature>
<feature type="region of interest" description="Disordered" evidence="5">
    <location>
        <begin position="1"/>
        <end position="46"/>
    </location>
</feature>
<dbReference type="EMBL" id="JAUJLE010000102">
    <property type="protein sequence ID" value="KAK0983329.1"/>
    <property type="molecule type" value="Genomic_DNA"/>
</dbReference>
<keyword evidence="2 6" id="KW-0812">Transmembrane</keyword>
<dbReference type="CDD" id="cd17502">
    <property type="entry name" value="MFS_Azr1_MDR_like"/>
    <property type="match status" value="1"/>
</dbReference>